<keyword evidence="3 7" id="KW-0808">Transferase</keyword>
<reference evidence="8" key="1">
    <citation type="journal article" date="2011" name="MBio">
        <title>Novel metabolic attributes of the genus Cyanothece, comprising a group of unicellular nitrogen-fixing Cyanobacteria.</title>
        <authorList>
            <person name="Bandyopadhyay A."/>
            <person name="Elvitigala T."/>
            <person name="Welsh E."/>
            <person name="Stockel J."/>
            <person name="Liberton M."/>
            <person name="Min H."/>
            <person name="Sherman L.A."/>
            <person name="Pakrasi H.B."/>
        </authorList>
    </citation>
    <scope>NUCLEOTIDE SEQUENCE [LARGE SCALE GENOMIC DNA]</scope>
    <source>
        <strain evidence="8">PCC 7822</strain>
    </source>
</reference>
<dbReference type="EC" id="2.7.7.9" evidence="2"/>
<name>E0UEU1_GLOV7</name>
<dbReference type="Proteomes" id="UP000008206">
    <property type="component" value="Chromosome"/>
</dbReference>
<dbReference type="GO" id="GO:0006011">
    <property type="term" value="P:UDP-alpha-D-glucose metabolic process"/>
    <property type="evidence" value="ECO:0007669"/>
    <property type="project" value="InterPro"/>
</dbReference>
<dbReference type="InterPro" id="IPR005771">
    <property type="entry name" value="GalU_uridylyltTrfase_bac/arc"/>
</dbReference>
<dbReference type="Pfam" id="PF00483">
    <property type="entry name" value="NTP_transferase"/>
    <property type="match status" value="1"/>
</dbReference>
<dbReference type="STRING" id="497965.Cyan7822_1062"/>
<dbReference type="EMBL" id="CP002198">
    <property type="protein sequence ID" value="ADN13071.1"/>
    <property type="molecule type" value="Genomic_DNA"/>
</dbReference>
<gene>
    <name evidence="7" type="ordered locus">Cyan7822_1062</name>
</gene>
<comment type="similarity">
    <text evidence="1">Belongs to the UDPGP type 2 family.</text>
</comment>
<dbReference type="PANTHER" id="PTHR43197">
    <property type="entry name" value="UTP--GLUCOSE-1-PHOSPHATE URIDYLYLTRANSFERASE"/>
    <property type="match status" value="1"/>
</dbReference>
<dbReference type="RefSeq" id="WP_013321178.1">
    <property type="nucleotide sequence ID" value="NC_014501.1"/>
</dbReference>
<dbReference type="InterPro" id="IPR029044">
    <property type="entry name" value="Nucleotide-diphossugar_trans"/>
</dbReference>
<dbReference type="AlphaFoldDB" id="E0UEU1"/>
<sequence>MSKTVVKKGIIPAAGWGTRLFPATKVLKKEFFPIIDQDGRAKPIILAIVEELLSAGLEEIAIIIQKSAQPLFENFFKTLPQPELYAKLSPENRDYCDYLQEIGKKITFIIQEQQEGYGHAVYCAKDWINNQPFLLSLGDHVYRSETEISCSKQLVELYQKVEKNVVGLTVISAEILHKSGVVSGNWQEKNSVLTIKKTWEKPTREEARSQLHIETLPENQFLALFGLYILSPKIFDYLGQEIQNNCRYRGEFQLTTALDQLCQNDGLIGYVVRGNYFDTGMPEFYRKTLIEFSKF</sequence>
<evidence type="ECO:0000313" key="7">
    <source>
        <dbReference type="EMBL" id="ADN13071.1"/>
    </source>
</evidence>
<comment type="catalytic activity">
    <reaction evidence="5">
        <text>alpha-D-glucose 1-phosphate + UTP + H(+) = UDP-alpha-D-glucose + diphosphate</text>
        <dbReference type="Rhea" id="RHEA:19889"/>
        <dbReference type="ChEBI" id="CHEBI:15378"/>
        <dbReference type="ChEBI" id="CHEBI:33019"/>
        <dbReference type="ChEBI" id="CHEBI:46398"/>
        <dbReference type="ChEBI" id="CHEBI:58601"/>
        <dbReference type="ChEBI" id="CHEBI:58885"/>
        <dbReference type="EC" id="2.7.7.9"/>
    </reaction>
</comment>
<dbReference type="PANTHER" id="PTHR43197:SF1">
    <property type="entry name" value="UTP--GLUCOSE-1-PHOSPHATE URIDYLYLTRANSFERASE"/>
    <property type="match status" value="1"/>
</dbReference>
<evidence type="ECO:0000256" key="5">
    <source>
        <dbReference type="ARBA" id="ARBA00048128"/>
    </source>
</evidence>
<evidence type="ECO:0000313" key="8">
    <source>
        <dbReference type="Proteomes" id="UP000008206"/>
    </source>
</evidence>
<dbReference type="SUPFAM" id="SSF53448">
    <property type="entry name" value="Nucleotide-diphospho-sugar transferases"/>
    <property type="match status" value="1"/>
</dbReference>
<feature type="domain" description="Nucleotidyl transferase" evidence="6">
    <location>
        <begin position="8"/>
        <end position="285"/>
    </location>
</feature>
<dbReference type="KEGG" id="cyj:Cyan7822_1062"/>
<evidence type="ECO:0000259" key="6">
    <source>
        <dbReference type="Pfam" id="PF00483"/>
    </source>
</evidence>
<evidence type="ECO:0000256" key="1">
    <source>
        <dbReference type="ARBA" id="ARBA00006890"/>
    </source>
</evidence>
<evidence type="ECO:0000256" key="2">
    <source>
        <dbReference type="ARBA" id="ARBA00012415"/>
    </source>
</evidence>
<accession>E0UEU1</accession>
<dbReference type="GO" id="GO:0003983">
    <property type="term" value="F:UTP:glucose-1-phosphate uridylyltransferase activity"/>
    <property type="evidence" value="ECO:0007669"/>
    <property type="project" value="UniProtKB-EC"/>
</dbReference>
<dbReference type="OrthoDB" id="9803871at2"/>
<evidence type="ECO:0000256" key="4">
    <source>
        <dbReference type="ARBA" id="ARBA00022695"/>
    </source>
</evidence>
<dbReference type="HOGENOM" id="CLU_029499_1_0_3"/>
<dbReference type="InterPro" id="IPR005835">
    <property type="entry name" value="NTP_transferase_dom"/>
</dbReference>
<dbReference type="Gene3D" id="3.90.550.10">
    <property type="entry name" value="Spore Coat Polysaccharide Biosynthesis Protein SpsA, Chain A"/>
    <property type="match status" value="1"/>
</dbReference>
<proteinExistence type="inferred from homology"/>
<keyword evidence="4 7" id="KW-0548">Nucleotidyltransferase</keyword>
<protein>
    <recommendedName>
        <fullName evidence="2">UTP--glucose-1-phosphate uridylyltransferase</fullName>
        <ecNumber evidence="2">2.7.7.9</ecNumber>
    </recommendedName>
</protein>
<evidence type="ECO:0000256" key="3">
    <source>
        <dbReference type="ARBA" id="ARBA00022679"/>
    </source>
</evidence>
<dbReference type="eggNOG" id="COG1210">
    <property type="taxonomic scope" value="Bacteria"/>
</dbReference>
<keyword evidence="8" id="KW-1185">Reference proteome</keyword>
<organism evidence="7 8">
    <name type="scientific">Gloeothece verrucosa (strain PCC 7822)</name>
    <name type="common">Cyanothece sp. (strain PCC 7822)</name>
    <dbReference type="NCBI Taxonomy" id="497965"/>
    <lineage>
        <taxon>Bacteria</taxon>
        <taxon>Bacillati</taxon>
        <taxon>Cyanobacteriota</taxon>
        <taxon>Cyanophyceae</taxon>
        <taxon>Oscillatoriophycideae</taxon>
        <taxon>Chroococcales</taxon>
        <taxon>Aphanothecaceae</taxon>
        <taxon>Gloeothece</taxon>
        <taxon>Gloeothece verrucosa</taxon>
    </lineage>
</organism>